<organism evidence="2 3">
    <name type="scientific">Paenibacillus agilis</name>
    <dbReference type="NCBI Taxonomy" id="3020863"/>
    <lineage>
        <taxon>Bacteria</taxon>
        <taxon>Bacillati</taxon>
        <taxon>Bacillota</taxon>
        <taxon>Bacilli</taxon>
        <taxon>Bacillales</taxon>
        <taxon>Paenibacillaceae</taxon>
        <taxon>Paenibacillus</taxon>
    </lineage>
</organism>
<feature type="chain" id="PRO_5021704857" description="Lipoprotein" evidence="1">
    <location>
        <begin position="22"/>
        <end position="153"/>
    </location>
</feature>
<dbReference type="RefSeq" id="WP_144987751.1">
    <property type="nucleotide sequence ID" value="NZ_VNJK01000001.1"/>
</dbReference>
<gene>
    <name evidence="2" type="ORF">FPZ44_04360</name>
</gene>
<accession>A0A559IXJ6</accession>
<keyword evidence="3" id="KW-1185">Reference proteome</keyword>
<evidence type="ECO:0000256" key="1">
    <source>
        <dbReference type="SAM" id="SignalP"/>
    </source>
</evidence>
<dbReference type="PROSITE" id="PS51257">
    <property type="entry name" value="PROKAR_LIPOPROTEIN"/>
    <property type="match status" value="1"/>
</dbReference>
<comment type="caution">
    <text evidence="2">The sequence shown here is derived from an EMBL/GenBank/DDBJ whole genome shotgun (WGS) entry which is preliminary data.</text>
</comment>
<dbReference type="OrthoDB" id="2650525at2"/>
<feature type="signal peptide" evidence="1">
    <location>
        <begin position="1"/>
        <end position="21"/>
    </location>
</feature>
<proteinExistence type="predicted"/>
<name>A0A559IXJ6_9BACL</name>
<reference evidence="2 3" key="1">
    <citation type="submission" date="2019-07" db="EMBL/GenBank/DDBJ databases">
        <authorList>
            <person name="Kim J."/>
        </authorList>
    </citation>
    <scope>NUCLEOTIDE SEQUENCE [LARGE SCALE GENOMIC DNA]</scope>
    <source>
        <strain evidence="2 3">N4</strain>
    </source>
</reference>
<sequence length="153" mass="17617">MKKLCIAAIAAGVLLSGCSQKETTIQPTHQVQEEKPSTPEQTELQYVPIDENKYDGIEKEMIKLVNLHAKYVNERNESSFKELYQDPDRFDLPPSEILKIEVNEFHNMKHTQGYVSVNITYRVLETKEVTTLSPNFFIAQGKESKEWNIVDLD</sequence>
<dbReference type="AlphaFoldDB" id="A0A559IXJ6"/>
<evidence type="ECO:0000313" key="3">
    <source>
        <dbReference type="Proteomes" id="UP000318102"/>
    </source>
</evidence>
<keyword evidence="1" id="KW-0732">Signal</keyword>
<protein>
    <recommendedName>
        <fullName evidence="4">Lipoprotein</fullName>
    </recommendedName>
</protein>
<evidence type="ECO:0008006" key="4">
    <source>
        <dbReference type="Google" id="ProtNLM"/>
    </source>
</evidence>
<dbReference type="Proteomes" id="UP000318102">
    <property type="component" value="Unassembled WGS sequence"/>
</dbReference>
<evidence type="ECO:0000313" key="2">
    <source>
        <dbReference type="EMBL" id="TVX92360.1"/>
    </source>
</evidence>
<dbReference type="EMBL" id="VNJK01000001">
    <property type="protein sequence ID" value="TVX92360.1"/>
    <property type="molecule type" value="Genomic_DNA"/>
</dbReference>